<comment type="caution">
    <text evidence="8">The sequence shown here is derived from an EMBL/GenBank/DDBJ whole genome shotgun (WGS) entry which is preliminary data.</text>
</comment>
<comment type="subcellular location">
    <subcellularLocation>
        <location evidence="1">Membrane</location>
        <topology evidence="1">Multi-pass membrane protein</topology>
    </subcellularLocation>
</comment>
<keyword evidence="4 6" id="KW-1133">Transmembrane helix</keyword>
<keyword evidence="5 6" id="KW-0472">Membrane</keyword>
<proteinExistence type="inferred from homology"/>
<dbReference type="Gene3D" id="1.20.1250.20">
    <property type="entry name" value="MFS general substrate transporter like domains"/>
    <property type="match status" value="1"/>
</dbReference>
<evidence type="ECO:0000256" key="1">
    <source>
        <dbReference type="ARBA" id="ARBA00004141"/>
    </source>
</evidence>
<evidence type="ECO:0000256" key="6">
    <source>
        <dbReference type="SAM" id="Phobius"/>
    </source>
</evidence>
<organism evidence="8 9">
    <name type="scientific">Phyllosticta citriasiana</name>
    <dbReference type="NCBI Taxonomy" id="595635"/>
    <lineage>
        <taxon>Eukaryota</taxon>
        <taxon>Fungi</taxon>
        <taxon>Dikarya</taxon>
        <taxon>Ascomycota</taxon>
        <taxon>Pezizomycotina</taxon>
        <taxon>Dothideomycetes</taxon>
        <taxon>Dothideomycetes incertae sedis</taxon>
        <taxon>Botryosphaeriales</taxon>
        <taxon>Phyllostictaceae</taxon>
        <taxon>Phyllosticta</taxon>
    </lineage>
</organism>
<dbReference type="PANTHER" id="PTHR48022:SF64">
    <property type="entry name" value="MAJOR FACILITATOR SUPERFAMILY (MFS) PROFILE DOMAIN-CONTAINING PROTEIN"/>
    <property type="match status" value="1"/>
</dbReference>
<feature type="transmembrane region" description="Helical" evidence="6">
    <location>
        <begin position="29"/>
        <end position="50"/>
    </location>
</feature>
<dbReference type="InterPro" id="IPR036259">
    <property type="entry name" value="MFS_trans_sf"/>
</dbReference>
<dbReference type="InterPro" id="IPR020846">
    <property type="entry name" value="MFS_dom"/>
</dbReference>
<evidence type="ECO:0000256" key="5">
    <source>
        <dbReference type="ARBA" id="ARBA00023136"/>
    </source>
</evidence>
<dbReference type="InterPro" id="IPR050360">
    <property type="entry name" value="MFS_Sugar_Transporters"/>
</dbReference>
<dbReference type="EMBL" id="JBBPHU010000007">
    <property type="protein sequence ID" value="KAK7515866.1"/>
    <property type="molecule type" value="Genomic_DNA"/>
</dbReference>
<keyword evidence="9" id="KW-1185">Reference proteome</keyword>
<evidence type="ECO:0000313" key="8">
    <source>
        <dbReference type="EMBL" id="KAK7515866.1"/>
    </source>
</evidence>
<gene>
    <name evidence="8" type="ORF">IWZ03DRAFT_415866</name>
</gene>
<feature type="transmembrane region" description="Helical" evidence="6">
    <location>
        <begin position="62"/>
        <end position="82"/>
    </location>
</feature>
<evidence type="ECO:0000313" key="9">
    <source>
        <dbReference type="Proteomes" id="UP001363622"/>
    </source>
</evidence>
<sequence>MDEEHPSPLDPSSALWEPRCRAQGKGMFIGYRFVIGLGTSFTISAGPSLLNELSHPRMRGQIASTFNVLWYVGSIVASWLTFGTGHLTSTWSWRIPSIVQGALSVFVIISTILMPESPSFFYARGRTDEILAVLAEYHANGDYTDSLVTGESAQIAAALELDRVNAVTSWRRIALGRCLRGRGAGSLERPKRHLTGINGGMQI</sequence>
<dbReference type="Proteomes" id="UP001363622">
    <property type="component" value="Unassembled WGS sequence"/>
</dbReference>
<dbReference type="PANTHER" id="PTHR48022">
    <property type="entry name" value="PLASTIDIC GLUCOSE TRANSPORTER 4"/>
    <property type="match status" value="1"/>
</dbReference>
<evidence type="ECO:0000256" key="4">
    <source>
        <dbReference type="ARBA" id="ARBA00022989"/>
    </source>
</evidence>
<accession>A0ABR1KJI3</accession>
<dbReference type="SUPFAM" id="SSF103473">
    <property type="entry name" value="MFS general substrate transporter"/>
    <property type="match status" value="1"/>
</dbReference>
<protein>
    <recommendedName>
        <fullName evidence="7">Major facilitator superfamily (MFS) profile domain-containing protein</fullName>
    </recommendedName>
</protein>
<feature type="domain" description="Major facilitator superfamily (MFS) profile" evidence="7">
    <location>
        <begin position="1"/>
        <end position="203"/>
    </location>
</feature>
<feature type="transmembrane region" description="Helical" evidence="6">
    <location>
        <begin position="94"/>
        <end position="114"/>
    </location>
</feature>
<reference evidence="8 9" key="1">
    <citation type="submission" date="2024-04" db="EMBL/GenBank/DDBJ databases">
        <title>Phyllosticta paracitricarpa is synonymous to the EU quarantine fungus P. citricarpa based on phylogenomic analyses.</title>
        <authorList>
            <consortium name="Lawrence Berkeley National Laboratory"/>
            <person name="Van Ingen-Buijs V.A."/>
            <person name="Van Westerhoven A.C."/>
            <person name="Haridas S."/>
            <person name="Skiadas P."/>
            <person name="Martin F."/>
            <person name="Groenewald J.Z."/>
            <person name="Crous P.W."/>
            <person name="Seidl M.F."/>
        </authorList>
    </citation>
    <scope>NUCLEOTIDE SEQUENCE [LARGE SCALE GENOMIC DNA]</scope>
    <source>
        <strain evidence="8 9">CBS 123371</strain>
    </source>
</reference>
<name>A0ABR1KJI3_9PEZI</name>
<evidence type="ECO:0000259" key="7">
    <source>
        <dbReference type="PROSITE" id="PS50850"/>
    </source>
</evidence>
<evidence type="ECO:0000256" key="3">
    <source>
        <dbReference type="ARBA" id="ARBA00022692"/>
    </source>
</evidence>
<dbReference type="InterPro" id="IPR005828">
    <property type="entry name" value="MFS_sugar_transport-like"/>
</dbReference>
<evidence type="ECO:0000256" key="2">
    <source>
        <dbReference type="ARBA" id="ARBA00010992"/>
    </source>
</evidence>
<dbReference type="Pfam" id="PF00083">
    <property type="entry name" value="Sugar_tr"/>
    <property type="match status" value="1"/>
</dbReference>
<dbReference type="PROSITE" id="PS50850">
    <property type="entry name" value="MFS"/>
    <property type="match status" value="1"/>
</dbReference>
<comment type="similarity">
    <text evidence="2">Belongs to the major facilitator superfamily. Sugar transporter (TC 2.A.1.1) family.</text>
</comment>
<keyword evidence="3 6" id="KW-0812">Transmembrane</keyword>